<dbReference type="EMBL" id="JQJD01000043">
    <property type="protein sequence ID" value="KGN80261.1"/>
    <property type="molecule type" value="Genomic_DNA"/>
</dbReference>
<dbReference type="RefSeq" id="WP_036851765.1">
    <property type="nucleotide sequence ID" value="NZ_JQJD01000043.1"/>
</dbReference>
<evidence type="ECO:0000313" key="2">
    <source>
        <dbReference type="Proteomes" id="UP000030125"/>
    </source>
</evidence>
<organism evidence="1 2">
    <name type="scientific">Porphyromonas cangingivalis</name>
    <dbReference type="NCBI Taxonomy" id="36874"/>
    <lineage>
        <taxon>Bacteria</taxon>
        <taxon>Pseudomonadati</taxon>
        <taxon>Bacteroidota</taxon>
        <taxon>Bacteroidia</taxon>
        <taxon>Bacteroidales</taxon>
        <taxon>Porphyromonadaceae</taxon>
        <taxon>Porphyromonas</taxon>
    </lineage>
</organism>
<keyword evidence="2" id="KW-1185">Reference proteome</keyword>
<evidence type="ECO:0000313" key="1">
    <source>
        <dbReference type="EMBL" id="KGN80261.1"/>
    </source>
</evidence>
<sequence>MRRGRKIICLDCGYEWYVPYDADGNWESNVMLMDDDDDDDPAGGEGPYVCMYCGSTNVEIIEDVIIPDDYNG</sequence>
<dbReference type="Proteomes" id="UP000030125">
    <property type="component" value="Unassembled WGS sequence"/>
</dbReference>
<evidence type="ECO:0008006" key="3">
    <source>
        <dbReference type="Google" id="ProtNLM"/>
    </source>
</evidence>
<name>A0A0A2EN25_PORCN</name>
<dbReference type="AlphaFoldDB" id="A0A0A2EN25"/>
<comment type="caution">
    <text evidence="1">The sequence shown here is derived from an EMBL/GenBank/DDBJ whole genome shotgun (WGS) entry which is preliminary data.</text>
</comment>
<reference evidence="1 2" key="1">
    <citation type="submission" date="2014-08" db="EMBL/GenBank/DDBJ databases">
        <title>Porphyromonas cangingivalis strain:COT-109_OH1386 Genome sequencing.</title>
        <authorList>
            <person name="Wallis C."/>
            <person name="Deusch O."/>
            <person name="O'Flynn C."/>
            <person name="Davis I."/>
            <person name="Jospin G."/>
            <person name="Darling A.E."/>
            <person name="Coil D.A."/>
            <person name="Alexiev A."/>
            <person name="Horsfall A."/>
            <person name="Kirkwood N."/>
            <person name="Harris S."/>
            <person name="Eisen J.A."/>
        </authorList>
    </citation>
    <scope>NUCLEOTIDE SEQUENCE [LARGE SCALE GENOMIC DNA]</scope>
    <source>
        <strain evidence="2">COT-109 OH1386</strain>
    </source>
</reference>
<gene>
    <name evidence="1" type="ORF">HQ35_06110</name>
</gene>
<accession>A0A0A2EN25</accession>
<protein>
    <recommendedName>
        <fullName evidence="3">Rubredoxin</fullName>
    </recommendedName>
</protein>
<proteinExistence type="predicted"/>